<protein>
    <submittedName>
        <fullName evidence="3">Transglutaminase family protein</fullName>
    </submittedName>
</protein>
<evidence type="ECO:0000256" key="1">
    <source>
        <dbReference type="ARBA" id="ARBA00007100"/>
    </source>
</evidence>
<dbReference type="AlphaFoldDB" id="A0A934VX62"/>
<keyword evidence="4" id="KW-1185">Reference proteome</keyword>
<dbReference type="Pfam" id="PF13369">
    <property type="entry name" value="Transglut_core2"/>
    <property type="match status" value="1"/>
</dbReference>
<name>A0A934VX62_9BACT</name>
<organism evidence="3 4">
    <name type="scientific">Luteolibacter pohnpeiensis</name>
    <dbReference type="NCBI Taxonomy" id="454153"/>
    <lineage>
        <taxon>Bacteria</taxon>
        <taxon>Pseudomonadati</taxon>
        <taxon>Verrucomicrobiota</taxon>
        <taxon>Verrucomicrobiia</taxon>
        <taxon>Verrucomicrobiales</taxon>
        <taxon>Verrucomicrobiaceae</taxon>
        <taxon>Luteolibacter</taxon>
    </lineage>
</organism>
<dbReference type="RefSeq" id="WP_200272773.1">
    <property type="nucleotide sequence ID" value="NZ_JAENIJ010000032.1"/>
</dbReference>
<accession>A0A934VX62</accession>
<proteinExistence type="inferred from homology"/>
<feature type="domain" description="Protein SirB1 N-terminal" evidence="2">
    <location>
        <begin position="118"/>
        <end position="257"/>
    </location>
</feature>
<dbReference type="InterPro" id="IPR032698">
    <property type="entry name" value="SirB1_N"/>
</dbReference>
<evidence type="ECO:0000313" key="3">
    <source>
        <dbReference type="EMBL" id="MBK1884015.1"/>
    </source>
</evidence>
<gene>
    <name evidence="3" type="ORF">JIN85_16465</name>
</gene>
<comment type="caution">
    <text evidence="3">The sequence shown here is derived from an EMBL/GenBank/DDBJ whole genome shotgun (WGS) entry which is preliminary data.</text>
</comment>
<dbReference type="PANTHER" id="PTHR31350">
    <property type="entry name" value="SI:DKEY-261L7.2"/>
    <property type="match status" value="1"/>
</dbReference>
<sequence length="284" mass="31840">MPTSPLPPASDELDALLRLIDDDTPEVRRWVADRFADSTGDLSEWLATRPHKLDHHERELLTTMLAPPRRAALAREWVVPTGGAKAMREDWDSFEALLRALSDFLHDGITLRQPLSDALDLLAEEATEEGVYSENELRGFLFESKRLVGNRADYYDPRNSDLAWAISEGKSNPLGLCLIYILLARRLDLEVQGINFPGHFLCRFYEDGLAYIVDCFDGGRLHPQDILLANADELTSSQKQQLRQTTDPGTIMIRLLNNLIGSLQNAGRSEDAGLIESLRSTLGQ</sequence>
<evidence type="ECO:0000313" key="4">
    <source>
        <dbReference type="Proteomes" id="UP000603141"/>
    </source>
</evidence>
<comment type="similarity">
    <text evidence="1">Belongs to the UPF0162 family.</text>
</comment>
<dbReference type="EMBL" id="JAENIJ010000032">
    <property type="protein sequence ID" value="MBK1884015.1"/>
    <property type="molecule type" value="Genomic_DNA"/>
</dbReference>
<dbReference type="Proteomes" id="UP000603141">
    <property type="component" value="Unassembled WGS sequence"/>
</dbReference>
<reference evidence="3" key="1">
    <citation type="submission" date="2021-01" db="EMBL/GenBank/DDBJ databases">
        <title>Modified the classification status of verrucomicrobia.</title>
        <authorList>
            <person name="Feng X."/>
        </authorList>
    </citation>
    <scope>NUCLEOTIDE SEQUENCE</scope>
    <source>
        <strain evidence="3">KCTC 22041</strain>
    </source>
</reference>
<evidence type="ECO:0000259" key="2">
    <source>
        <dbReference type="Pfam" id="PF13369"/>
    </source>
</evidence>
<dbReference type="PANTHER" id="PTHR31350:SF21">
    <property type="entry name" value="F-BOX ONLY PROTEIN 21"/>
    <property type="match status" value="1"/>
</dbReference>